<evidence type="ECO:0000313" key="3">
    <source>
        <dbReference type="EnsemblProtists" id="EOD37105"/>
    </source>
</evidence>
<dbReference type="Pfam" id="PF01066">
    <property type="entry name" value="CDP-OH_P_transf"/>
    <property type="match status" value="1"/>
</dbReference>
<dbReference type="GO" id="GO:0016780">
    <property type="term" value="F:phosphotransferase activity, for other substituted phosphate groups"/>
    <property type="evidence" value="ECO:0007669"/>
    <property type="project" value="InterPro"/>
</dbReference>
<dbReference type="GO" id="GO:0008654">
    <property type="term" value="P:phospholipid biosynthetic process"/>
    <property type="evidence" value="ECO:0007669"/>
    <property type="project" value="InterPro"/>
</dbReference>
<evidence type="ECO:0000256" key="1">
    <source>
        <dbReference type="ARBA" id="ARBA00022679"/>
    </source>
</evidence>
<dbReference type="PROSITE" id="PS00379">
    <property type="entry name" value="CDP_ALCOHOL_P_TRANSF"/>
    <property type="match status" value="1"/>
</dbReference>
<keyword evidence="4" id="KW-1185">Reference proteome</keyword>
<keyword evidence="1 2" id="KW-0808">Transferase</keyword>
<dbReference type="PaxDb" id="2903-EOD37105"/>
<dbReference type="Gene3D" id="1.20.120.1760">
    <property type="match status" value="1"/>
</dbReference>
<accession>A0A0D3KMX0</accession>
<dbReference type="InterPro" id="IPR000462">
    <property type="entry name" value="CDP-OH_P_trans"/>
</dbReference>
<evidence type="ECO:0000256" key="2">
    <source>
        <dbReference type="RuleBase" id="RU003750"/>
    </source>
</evidence>
<name>A0A0D3KMX0_EMIH1</name>
<dbReference type="EnsemblProtists" id="EOD37105">
    <property type="protein sequence ID" value="EOD37105"/>
    <property type="gene ID" value="EMIHUDRAFT_252203"/>
</dbReference>
<organism evidence="3 4">
    <name type="scientific">Emiliania huxleyi (strain CCMP1516)</name>
    <dbReference type="NCBI Taxonomy" id="280463"/>
    <lineage>
        <taxon>Eukaryota</taxon>
        <taxon>Haptista</taxon>
        <taxon>Haptophyta</taxon>
        <taxon>Prymnesiophyceae</taxon>
        <taxon>Isochrysidales</taxon>
        <taxon>Noelaerhabdaceae</taxon>
        <taxon>Emiliania</taxon>
    </lineage>
</organism>
<evidence type="ECO:0000313" key="4">
    <source>
        <dbReference type="Proteomes" id="UP000013827"/>
    </source>
</evidence>
<dbReference type="HOGENOM" id="CLU_1443513_0_0_1"/>
<reference evidence="3" key="2">
    <citation type="submission" date="2024-10" db="UniProtKB">
        <authorList>
            <consortium name="EnsemblProtists"/>
        </authorList>
    </citation>
    <scope>IDENTIFICATION</scope>
</reference>
<proteinExistence type="inferred from homology"/>
<dbReference type="InterPro" id="IPR048254">
    <property type="entry name" value="CDP_ALCOHOL_P_TRANSF_CS"/>
</dbReference>
<dbReference type="RefSeq" id="XP_005789534.1">
    <property type="nucleotide sequence ID" value="XM_005789477.1"/>
</dbReference>
<dbReference type="GeneID" id="17282375"/>
<sequence>MPDMSLEQRQHALCAAIAPLAVASHLLGLGLGYLPGIAIALSLLPLLRPALTIPNAVTVARLAIPCLHAISPLASPAARLSAGLAFVALDFVDGALARWLRQTSRSGAVLDEEADSFGTLVASAEMVRRGLVPLWLAAHQGLAHYLFLLLRLRLCPHFSFHFPLARSVAGAGGAPKRVSTRVWCADAL</sequence>
<dbReference type="InterPro" id="IPR043130">
    <property type="entry name" value="CDP-OH_PTrfase_TM_dom"/>
</dbReference>
<comment type="similarity">
    <text evidence="2">Belongs to the CDP-alcohol phosphatidyltransferase class-I family.</text>
</comment>
<evidence type="ECO:0008006" key="5">
    <source>
        <dbReference type="Google" id="ProtNLM"/>
    </source>
</evidence>
<reference evidence="4" key="1">
    <citation type="journal article" date="2013" name="Nature">
        <title>Pan genome of the phytoplankton Emiliania underpins its global distribution.</title>
        <authorList>
            <person name="Read B.A."/>
            <person name="Kegel J."/>
            <person name="Klute M.J."/>
            <person name="Kuo A."/>
            <person name="Lefebvre S.C."/>
            <person name="Maumus F."/>
            <person name="Mayer C."/>
            <person name="Miller J."/>
            <person name="Monier A."/>
            <person name="Salamov A."/>
            <person name="Young J."/>
            <person name="Aguilar M."/>
            <person name="Claverie J.M."/>
            <person name="Frickenhaus S."/>
            <person name="Gonzalez K."/>
            <person name="Herman E.K."/>
            <person name="Lin Y.C."/>
            <person name="Napier J."/>
            <person name="Ogata H."/>
            <person name="Sarno A.F."/>
            <person name="Shmutz J."/>
            <person name="Schroeder D."/>
            <person name="de Vargas C."/>
            <person name="Verret F."/>
            <person name="von Dassow P."/>
            <person name="Valentin K."/>
            <person name="Van de Peer Y."/>
            <person name="Wheeler G."/>
            <person name="Dacks J.B."/>
            <person name="Delwiche C.F."/>
            <person name="Dyhrman S.T."/>
            <person name="Glockner G."/>
            <person name="John U."/>
            <person name="Richards T."/>
            <person name="Worden A.Z."/>
            <person name="Zhang X."/>
            <person name="Grigoriev I.V."/>
            <person name="Allen A.E."/>
            <person name="Bidle K."/>
            <person name="Borodovsky M."/>
            <person name="Bowler C."/>
            <person name="Brownlee C."/>
            <person name="Cock J.M."/>
            <person name="Elias M."/>
            <person name="Gladyshev V.N."/>
            <person name="Groth M."/>
            <person name="Guda C."/>
            <person name="Hadaegh A."/>
            <person name="Iglesias-Rodriguez M.D."/>
            <person name="Jenkins J."/>
            <person name="Jones B.M."/>
            <person name="Lawson T."/>
            <person name="Leese F."/>
            <person name="Lindquist E."/>
            <person name="Lobanov A."/>
            <person name="Lomsadze A."/>
            <person name="Malik S.B."/>
            <person name="Marsh M.E."/>
            <person name="Mackinder L."/>
            <person name="Mock T."/>
            <person name="Mueller-Roeber B."/>
            <person name="Pagarete A."/>
            <person name="Parker M."/>
            <person name="Probert I."/>
            <person name="Quesneville H."/>
            <person name="Raines C."/>
            <person name="Rensing S.A."/>
            <person name="Riano-Pachon D.M."/>
            <person name="Richier S."/>
            <person name="Rokitta S."/>
            <person name="Shiraiwa Y."/>
            <person name="Soanes D.M."/>
            <person name="van der Giezen M."/>
            <person name="Wahlund T.M."/>
            <person name="Williams B."/>
            <person name="Wilson W."/>
            <person name="Wolfe G."/>
            <person name="Wurch L.L."/>
        </authorList>
    </citation>
    <scope>NUCLEOTIDE SEQUENCE</scope>
</reference>
<dbReference type="AlphaFoldDB" id="A0A0D3KMX0"/>
<dbReference type="KEGG" id="ehx:EMIHUDRAFT_252203"/>
<dbReference type="GO" id="GO:0016020">
    <property type="term" value="C:membrane"/>
    <property type="evidence" value="ECO:0007669"/>
    <property type="project" value="InterPro"/>
</dbReference>
<dbReference type="Proteomes" id="UP000013827">
    <property type="component" value="Unassembled WGS sequence"/>
</dbReference>
<protein>
    <recommendedName>
        <fullName evidence="5">CDP-alcohol phosphatidyltransferase</fullName>
    </recommendedName>
</protein>